<evidence type="ECO:0000313" key="2">
    <source>
        <dbReference type="EMBL" id="JAB72187.1"/>
    </source>
</evidence>
<dbReference type="EMBL" id="GANP01012281">
    <property type="protein sequence ID" value="JAB72187.1"/>
    <property type="molecule type" value="mRNA"/>
</dbReference>
<feature type="signal peptide" evidence="1">
    <location>
        <begin position="1"/>
        <end position="23"/>
    </location>
</feature>
<proteinExistence type="evidence at transcript level"/>
<sequence length="81" mass="8790">MMPPVVPLVLWTSTLLAASSLLAVTSNSTDLGTSANHKALKVNRCCRVCCRVTVSLGRISRHYLMDQKAPYGFPCGPQQDL</sequence>
<feature type="chain" id="PRO_5004737863" evidence="1">
    <location>
        <begin position="24"/>
        <end position="81"/>
    </location>
</feature>
<keyword evidence="1" id="KW-0732">Signal</keyword>
<reference evidence="2" key="1">
    <citation type="journal article" date="2015" name="Sci. Rep.">
        <title>Tissue- and time-dependent transcription in Ixodes ricinus salivary glands and midguts when blood feeding on the vertebrate host.</title>
        <authorList>
            <person name="Kotsyfakis M."/>
            <person name="Schwarz A."/>
            <person name="Erhart J."/>
            <person name="Ribeiro J.M."/>
        </authorList>
    </citation>
    <scope>NUCLEOTIDE SEQUENCE</scope>
    <source>
        <tissue evidence="2">Salivary gland and midgut</tissue>
    </source>
</reference>
<evidence type="ECO:0000256" key="1">
    <source>
        <dbReference type="SAM" id="SignalP"/>
    </source>
</evidence>
<dbReference type="AlphaFoldDB" id="V5HBA5"/>
<accession>V5HBA5</accession>
<name>V5HBA5_IXORI</name>
<organism evidence="2">
    <name type="scientific">Ixodes ricinus</name>
    <name type="common">Common tick</name>
    <name type="synonym">Acarus ricinus</name>
    <dbReference type="NCBI Taxonomy" id="34613"/>
    <lineage>
        <taxon>Eukaryota</taxon>
        <taxon>Metazoa</taxon>
        <taxon>Ecdysozoa</taxon>
        <taxon>Arthropoda</taxon>
        <taxon>Chelicerata</taxon>
        <taxon>Arachnida</taxon>
        <taxon>Acari</taxon>
        <taxon>Parasitiformes</taxon>
        <taxon>Ixodida</taxon>
        <taxon>Ixodoidea</taxon>
        <taxon>Ixodidae</taxon>
        <taxon>Ixodinae</taxon>
        <taxon>Ixodes</taxon>
    </lineage>
</organism>
<protein>
    <submittedName>
        <fullName evidence="2">Putative salivary secreted peptide</fullName>
    </submittedName>
</protein>